<dbReference type="PANTHER" id="PTHR30065">
    <property type="entry name" value="FLAGELLAR BIOSYNTHETIC PROTEIN FLIR"/>
    <property type="match status" value="1"/>
</dbReference>
<evidence type="ECO:0000256" key="3">
    <source>
        <dbReference type="ARBA" id="ARBA00022475"/>
    </source>
</evidence>
<dbReference type="PANTHER" id="PTHR30065:SF7">
    <property type="entry name" value="SECRETION SYSTEM APPARATUS PROTEIN SSAT"/>
    <property type="match status" value="1"/>
</dbReference>
<evidence type="ECO:0000256" key="4">
    <source>
        <dbReference type="ARBA" id="ARBA00022692"/>
    </source>
</evidence>
<evidence type="ECO:0000313" key="8">
    <source>
        <dbReference type="EMBL" id="SSW94924.1"/>
    </source>
</evidence>
<keyword evidence="6 7" id="KW-0472">Membrane</keyword>
<keyword evidence="3 7" id="KW-1003">Cell membrane</keyword>
<comment type="subcellular location">
    <subcellularLocation>
        <location evidence="1 7">Cell membrane</location>
        <topology evidence="1 7">Multi-pass membrane protein</topology>
    </subcellularLocation>
</comment>
<keyword evidence="4 7" id="KW-0812">Transmembrane</keyword>
<sequence length="262" mass="29328">MNSLMQMVPWLTLSMMRPLGMLLLLPLFKGGAMGSSLIRNSLILVFALPIAPIIKTMSIDLTHQTVTEIVFLYSEELLIGLVLGFCAAIPFWAIDMAGFIIDTLRGASISTILNPLMGLQSSIFGMLFTQILSVLFLVSGGFNALLTALYHSYNVLPPNAPLSFNASILLFIQQQWHMMLELCMSFAMPAIVVMILVDVALGLINRSVEQLNVFFLSMPIKSVLVVFLLLVSMYFAFDHYFMKIQLFEKQISTLLQLWRGLY</sequence>
<evidence type="ECO:0008006" key="9">
    <source>
        <dbReference type="Google" id="ProtNLM"/>
    </source>
</evidence>
<feature type="transmembrane region" description="Helical" evidence="7">
    <location>
        <begin position="77"/>
        <end position="101"/>
    </location>
</feature>
<evidence type="ECO:0000256" key="5">
    <source>
        <dbReference type="ARBA" id="ARBA00022989"/>
    </source>
</evidence>
<evidence type="ECO:0000256" key="6">
    <source>
        <dbReference type="ARBA" id="ARBA00023136"/>
    </source>
</evidence>
<comment type="caution">
    <text evidence="7">Lacks conserved residue(s) required for the propagation of feature annotation.</text>
</comment>
<accession>A0A3B0MHP3</accession>
<feature type="transmembrane region" description="Helical" evidence="7">
    <location>
        <begin position="216"/>
        <end position="237"/>
    </location>
</feature>
<dbReference type="InterPro" id="IPR002010">
    <property type="entry name" value="T3SS_IM_R"/>
</dbReference>
<keyword evidence="5 7" id="KW-1133">Transmembrane helix</keyword>
<dbReference type="PRINTS" id="PR00953">
    <property type="entry name" value="TYPE3IMRPROT"/>
</dbReference>
<evidence type="ECO:0000256" key="1">
    <source>
        <dbReference type="ARBA" id="ARBA00004651"/>
    </source>
</evidence>
<name>A0A3B0MHP3_9GAMM</name>
<dbReference type="GO" id="GO:0006605">
    <property type="term" value="P:protein targeting"/>
    <property type="evidence" value="ECO:0007669"/>
    <property type="project" value="UniProtKB-UniRule"/>
</dbReference>
<evidence type="ECO:0000256" key="7">
    <source>
        <dbReference type="RuleBase" id="RU362072"/>
    </source>
</evidence>
<organism evidence="8">
    <name type="scientific">Arsenophonus endosymbiont of Trialeurodes vaporariorum</name>
    <dbReference type="NCBI Taxonomy" id="235567"/>
    <lineage>
        <taxon>Bacteria</taxon>
        <taxon>Pseudomonadati</taxon>
        <taxon>Pseudomonadota</taxon>
        <taxon>Gammaproteobacteria</taxon>
        <taxon>Enterobacterales</taxon>
        <taxon>Morganellaceae</taxon>
        <taxon>Arsenophonus</taxon>
    </lineage>
</organism>
<dbReference type="GO" id="GO:0005886">
    <property type="term" value="C:plasma membrane"/>
    <property type="evidence" value="ECO:0007669"/>
    <property type="project" value="UniProtKB-SubCell"/>
</dbReference>
<feature type="transmembrane region" description="Helical" evidence="7">
    <location>
        <begin position="184"/>
        <end position="204"/>
    </location>
</feature>
<reference evidence="8" key="1">
    <citation type="submission" date="2018-04" db="EMBL/GenBank/DDBJ databases">
        <authorList>
            <person name="Go L.Y."/>
            <person name="Mitchell J.A."/>
        </authorList>
    </citation>
    <scope>NUCLEOTIDE SEQUENCE</scope>
    <source>
        <strain evidence="8">ARTV</strain>
    </source>
</reference>
<comment type="similarity">
    <text evidence="2 7">Belongs to the FliR/MopE/SpaR family.</text>
</comment>
<protein>
    <recommendedName>
        <fullName evidence="9">Flagellar biosynthetic protein FliR</fullName>
    </recommendedName>
</protein>
<dbReference type="AlphaFoldDB" id="A0A3B0MHP3"/>
<proteinExistence type="inferred from homology"/>
<dbReference type="EMBL" id="UFQR01000002">
    <property type="protein sequence ID" value="SSW94924.1"/>
    <property type="molecule type" value="Genomic_DNA"/>
</dbReference>
<evidence type="ECO:0000256" key="2">
    <source>
        <dbReference type="ARBA" id="ARBA00009772"/>
    </source>
</evidence>
<dbReference type="NCBIfam" id="TIGR01401">
    <property type="entry name" value="fliR_like_III"/>
    <property type="match status" value="1"/>
</dbReference>
<feature type="transmembrane region" description="Helical" evidence="7">
    <location>
        <begin position="122"/>
        <end position="149"/>
    </location>
</feature>
<dbReference type="InterPro" id="IPR006304">
    <property type="entry name" value="T3SS_SpaR/YscT"/>
</dbReference>
<dbReference type="Pfam" id="PF01311">
    <property type="entry name" value="Bac_export_1"/>
    <property type="match status" value="1"/>
</dbReference>
<gene>
    <name evidence="8" type="ORF">ARTV_0579</name>
</gene>